<dbReference type="Gene3D" id="3.30.428.10">
    <property type="entry name" value="HIT-like"/>
    <property type="match status" value="1"/>
</dbReference>
<dbReference type="RefSeq" id="WP_153457123.1">
    <property type="nucleotide sequence ID" value="NZ_WEGJ01000052.1"/>
</dbReference>
<dbReference type="SUPFAM" id="SSF54197">
    <property type="entry name" value="HIT-like"/>
    <property type="match status" value="1"/>
</dbReference>
<dbReference type="EMBL" id="WEGJ01000052">
    <property type="protein sequence ID" value="MQY16348.1"/>
    <property type="molecule type" value="Genomic_DNA"/>
</dbReference>
<reference evidence="1 2" key="1">
    <citation type="submission" date="2019-10" db="EMBL/GenBank/DDBJ databases">
        <title>Streptomyces smaragdinus sp. nov. and Streptomyces fabii sp. nov., isolated from the gut of fungus growing-termite Macrotermes natalensis.</title>
        <authorList>
            <person name="Schwitalla J."/>
            <person name="Benndorf R."/>
            <person name="Martin K."/>
            <person name="De Beer W."/>
            <person name="Kaster A.-K."/>
            <person name="Vollmers J."/>
            <person name="Poulsen M."/>
            <person name="Beemelmanns C."/>
        </authorList>
    </citation>
    <scope>NUCLEOTIDE SEQUENCE [LARGE SCALE GENOMIC DNA]</scope>
    <source>
        <strain evidence="1 2">RB5</strain>
    </source>
</reference>
<evidence type="ECO:0000313" key="1">
    <source>
        <dbReference type="EMBL" id="MQY16348.1"/>
    </source>
</evidence>
<dbReference type="Proteomes" id="UP000466345">
    <property type="component" value="Unassembled WGS sequence"/>
</dbReference>
<protein>
    <recommendedName>
        <fullName evidence="3">Diadenosine tetraphosphate (Ap4A) hydrolase</fullName>
    </recommendedName>
</protein>
<evidence type="ECO:0008006" key="3">
    <source>
        <dbReference type="Google" id="ProtNLM"/>
    </source>
</evidence>
<proteinExistence type="predicted"/>
<dbReference type="OrthoDB" id="3867598at2"/>
<comment type="caution">
    <text evidence="1">The sequence shown here is derived from an EMBL/GenBank/DDBJ whole genome shotgun (WGS) entry which is preliminary data.</text>
</comment>
<dbReference type="AlphaFoldDB" id="A0A7K0CSF0"/>
<organism evidence="1 2">
    <name type="scientific">Streptomyces smaragdinus</name>
    <dbReference type="NCBI Taxonomy" id="2585196"/>
    <lineage>
        <taxon>Bacteria</taxon>
        <taxon>Bacillati</taxon>
        <taxon>Actinomycetota</taxon>
        <taxon>Actinomycetes</taxon>
        <taxon>Kitasatosporales</taxon>
        <taxon>Streptomycetaceae</taxon>
        <taxon>Streptomyces</taxon>
    </lineage>
</organism>
<gene>
    <name evidence="1" type="ORF">SRB5_65460</name>
</gene>
<name>A0A7K0CSF0_9ACTN</name>
<dbReference type="InterPro" id="IPR036265">
    <property type="entry name" value="HIT-like_sf"/>
</dbReference>
<keyword evidence="2" id="KW-1185">Reference proteome</keyword>
<sequence length="196" mass="21695">MTDIPEPSAYVRGLPIGAELPLPADSFVAWRTFPFAGELTVKRLEPPELPEPPRNGEDGPEDCHTCNKPVGDALWADEHWRVDTIEPHGLPAAVMLQPRGHYDLADLPAERAAELGAMLQRCERAIRAVGGVARVHVNRWGDGGAHLHFWLLARPEGMTQLRGTFLSLWDELLPPRTPEQLREANSRIAAELARGD</sequence>
<accession>A0A7K0CSF0</accession>
<evidence type="ECO:0000313" key="2">
    <source>
        <dbReference type="Proteomes" id="UP000466345"/>
    </source>
</evidence>